<organism evidence="2 3">
    <name type="scientific">Haemonchus contortus</name>
    <name type="common">Barber pole worm</name>
    <dbReference type="NCBI Taxonomy" id="6289"/>
    <lineage>
        <taxon>Eukaryota</taxon>
        <taxon>Metazoa</taxon>
        <taxon>Ecdysozoa</taxon>
        <taxon>Nematoda</taxon>
        <taxon>Chromadorea</taxon>
        <taxon>Rhabditida</taxon>
        <taxon>Rhabditina</taxon>
        <taxon>Rhabditomorpha</taxon>
        <taxon>Strongyloidea</taxon>
        <taxon>Trichostrongylidae</taxon>
        <taxon>Haemonchus</taxon>
    </lineage>
</organism>
<evidence type="ECO:0000256" key="1">
    <source>
        <dbReference type="SAM" id="MobiDB-lite"/>
    </source>
</evidence>
<keyword evidence="2" id="KW-1185">Reference proteome</keyword>
<dbReference type="OrthoDB" id="5849210at2759"/>
<protein>
    <submittedName>
        <fullName evidence="3">Reverse transcriptase domain-containing protein</fullName>
    </submittedName>
</protein>
<dbReference type="AlphaFoldDB" id="A0A7I4Z2Y8"/>
<feature type="compositionally biased region" description="Polar residues" evidence="1">
    <location>
        <begin position="195"/>
        <end position="242"/>
    </location>
</feature>
<evidence type="ECO:0000313" key="2">
    <source>
        <dbReference type="Proteomes" id="UP000025227"/>
    </source>
</evidence>
<sequence>MYTITRDLRKPTPWTLLYGDDVMLASEDKSELEQQINGAELTRTTTFKYLGSAIASDGSLVFETHSHVNAAWLKWCSMTGILCDKDKPERLKSKIYRTVTRPVAIYGAECWPATKEVEARLSVMETKMLRWTAGVTRLNSMSNDAIRERSVKRPLSIKCAKPVYHGMVMFFAQRMTVSVRSVSTLSCPKSGLEDAQSSGSSIRCTKSLKWSTSTSIKSPIGRSSVNISEKRTPSTSGTNDKE</sequence>
<feature type="region of interest" description="Disordered" evidence="1">
    <location>
        <begin position="190"/>
        <end position="242"/>
    </location>
</feature>
<evidence type="ECO:0000313" key="3">
    <source>
        <dbReference type="WBParaSite" id="HCON_00172850-00001"/>
    </source>
</evidence>
<dbReference type="PANTHER" id="PTHR46238:SF8">
    <property type="entry name" value="ENDONUCLEASE_EXONUCLEASE_PHOSPHATASE DOMAIN-CONTAINING PROTEIN"/>
    <property type="match status" value="1"/>
</dbReference>
<name>A0A7I4Z2Y8_HAECO</name>
<reference evidence="3" key="1">
    <citation type="submission" date="2020-12" db="UniProtKB">
        <authorList>
            <consortium name="WormBaseParasite"/>
        </authorList>
    </citation>
    <scope>IDENTIFICATION</scope>
    <source>
        <strain evidence="3">MHco3</strain>
    </source>
</reference>
<dbReference type="OMA" id="FETHSHV"/>
<proteinExistence type="predicted"/>
<accession>A0A7I4Z2Y8</accession>
<dbReference type="PANTHER" id="PTHR46238">
    <property type="entry name" value="REVERSE TRANSCRIPTASE DOMAIN-CONTAINING PROTEIN"/>
    <property type="match status" value="1"/>
</dbReference>
<dbReference type="Proteomes" id="UP000025227">
    <property type="component" value="Unplaced"/>
</dbReference>
<dbReference type="WBParaSite" id="HCON_00172850-00001">
    <property type="protein sequence ID" value="HCON_00172850-00001"/>
    <property type="gene ID" value="HCON_00172850"/>
</dbReference>